<dbReference type="PANTHER" id="PTHR11122">
    <property type="entry name" value="APOSPORY-ASSOCIATED PROTEIN C-RELATED"/>
    <property type="match status" value="1"/>
</dbReference>
<proteinExistence type="predicted"/>
<dbReference type="GeneID" id="83015057"/>
<dbReference type="RefSeq" id="WP_006058609.1">
    <property type="nucleotide sequence ID" value="NZ_CABJCV010000006.1"/>
</dbReference>
<dbReference type="InterPro" id="IPR037481">
    <property type="entry name" value="LacX"/>
</dbReference>
<accession>A0A412G3M7</accession>
<dbReference type="Gene3D" id="2.70.98.10">
    <property type="match status" value="1"/>
</dbReference>
<sequence length="280" mass="32144">MPRIENEVAVVEVKTLAAEITSFYDKEKNIEHMWQGDPQFWAGRNPILFPMVGSTWTKDYQIDGKTYKMGNHGFARHSEFTVESVSEDTIVLSLSDNEETRAQYPFEFKLTVTYQLSGRKLTITYRIDNHSPRMMPFSFGLHPAFNCPMASGERFEDYKLVFACPETQTTSSSNASLSLNEEREIALDYATFNNIPTLLFEHLRSPYVTLTNGKNSVKVSVAGYRWLAFWTKQNAPYLCIEPWHGHGDFEEVHVPFEEREGTIQLKENGSFTTSYTIEIA</sequence>
<keyword evidence="2" id="KW-1185">Reference proteome</keyword>
<organism evidence="1 2">
    <name type="scientific">Holdemania filiformis</name>
    <dbReference type="NCBI Taxonomy" id="61171"/>
    <lineage>
        <taxon>Bacteria</taxon>
        <taxon>Bacillati</taxon>
        <taxon>Bacillota</taxon>
        <taxon>Erysipelotrichia</taxon>
        <taxon>Erysipelotrichales</taxon>
        <taxon>Erysipelotrichaceae</taxon>
        <taxon>Holdemania</taxon>
    </lineage>
</organism>
<dbReference type="Pfam" id="PF01263">
    <property type="entry name" value="Aldose_epim"/>
    <property type="match status" value="1"/>
</dbReference>
<dbReference type="InterPro" id="IPR014718">
    <property type="entry name" value="GH-type_carb-bd"/>
</dbReference>
<comment type="caution">
    <text evidence="1">The sequence shown here is derived from an EMBL/GenBank/DDBJ whole genome shotgun (WGS) entry which is preliminary data.</text>
</comment>
<dbReference type="InterPro" id="IPR008183">
    <property type="entry name" value="Aldose_1/G6P_1-epimerase"/>
</dbReference>
<dbReference type="CDD" id="cd09024">
    <property type="entry name" value="Aldose_epim_lacX"/>
    <property type="match status" value="1"/>
</dbReference>
<reference evidence="1 2" key="1">
    <citation type="submission" date="2018-08" db="EMBL/GenBank/DDBJ databases">
        <title>A genome reference for cultivated species of the human gut microbiota.</title>
        <authorList>
            <person name="Zou Y."/>
            <person name="Xue W."/>
            <person name="Luo G."/>
        </authorList>
    </citation>
    <scope>NUCLEOTIDE SEQUENCE [LARGE SCALE GENOMIC DNA]</scope>
    <source>
        <strain evidence="1 2">AF24-29</strain>
    </source>
</reference>
<name>A0A412G3M7_9FIRM</name>
<dbReference type="InterPro" id="IPR011013">
    <property type="entry name" value="Gal_mutarotase_sf_dom"/>
</dbReference>
<dbReference type="EMBL" id="QRUP01000006">
    <property type="protein sequence ID" value="RGR75062.1"/>
    <property type="molecule type" value="Genomic_DNA"/>
</dbReference>
<dbReference type="SUPFAM" id="SSF74650">
    <property type="entry name" value="Galactose mutarotase-like"/>
    <property type="match status" value="1"/>
</dbReference>
<dbReference type="PANTHER" id="PTHR11122:SF13">
    <property type="entry name" value="GLUCOSE-6-PHOSPHATE 1-EPIMERASE"/>
    <property type="match status" value="1"/>
</dbReference>
<dbReference type="Proteomes" id="UP000284178">
    <property type="component" value="Unassembled WGS sequence"/>
</dbReference>
<dbReference type="GO" id="GO:0016853">
    <property type="term" value="F:isomerase activity"/>
    <property type="evidence" value="ECO:0007669"/>
    <property type="project" value="InterPro"/>
</dbReference>
<gene>
    <name evidence="1" type="ORF">DWY25_06515</name>
</gene>
<dbReference type="GO" id="GO:0030246">
    <property type="term" value="F:carbohydrate binding"/>
    <property type="evidence" value="ECO:0007669"/>
    <property type="project" value="InterPro"/>
</dbReference>
<dbReference type="GO" id="GO:0005975">
    <property type="term" value="P:carbohydrate metabolic process"/>
    <property type="evidence" value="ECO:0007669"/>
    <property type="project" value="InterPro"/>
</dbReference>
<evidence type="ECO:0000313" key="1">
    <source>
        <dbReference type="EMBL" id="RGR75062.1"/>
    </source>
</evidence>
<protein>
    <submittedName>
        <fullName evidence="1">Aldose 1-epimerase family protein</fullName>
    </submittedName>
</protein>
<evidence type="ECO:0000313" key="2">
    <source>
        <dbReference type="Proteomes" id="UP000284178"/>
    </source>
</evidence>
<dbReference type="AlphaFoldDB" id="A0A412G3M7"/>